<dbReference type="CDD" id="cd04187">
    <property type="entry name" value="DPM1_like_bac"/>
    <property type="match status" value="1"/>
</dbReference>
<evidence type="ECO:0000259" key="9">
    <source>
        <dbReference type="Pfam" id="PF00535"/>
    </source>
</evidence>
<reference evidence="13" key="4">
    <citation type="journal article" date="2019" name="Int. J. Syst. Evol. Microbiol.">
        <title>The Global Catalogue of Microorganisms (GCM) 10K type strain sequencing project: providing services to taxonomists for standard genome sequencing and annotation.</title>
        <authorList>
            <consortium name="The Broad Institute Genomics Platform"/>
            <consortium name="The Broad Institute Genome Sequencing Center for Infectious Disease"/>
            <person name="Wu L."/>
            <person name="Ma J."/>
        </authorList>
    </citation>
    <scope>NUCLEOTIDE SEQUENCE [LARGE SCALE GENOMIC DNA]</scope>
    <source>
        <strain evidence="13">CGMCC 1.12707</strain>
    </source>
</reference>
<dbReference type="STRING" id="1434701.SAMN05443634_102177"/>
<dbReference type="GO" id="GO:0099621">
    <property type="term" value="F:undecaprenyl-phosphate 4-deoxy-4-formamido-L-arabinose transferase activity"/>
    <property type="evidence" value="ECO:0007669"/>
    <property type="project" value="TreeGrafter"/>
</dbReference>
<dbReference type="PANTHER" id="PTHR48090">
    <property type="entry name" value="UNDECAPRENYL-PHOSPHATE 4-DEOXY-4-FORMAMIDO-L-ARABINOSE TRANSFERASE-RELATED"/>
    <property type="match status" value="1"/>
</dbReference>
<keyword evidence="4 8" id="KW-0812">Transmembrane</keyword>
<evidence type="ECO:0000313" key="11">
    <source>
        <dbReference type="EMBL" id="SHK63242.1"/>
    </source>
</evidence>
<dbReference type="Proteomes" id="UP000184120">
    <property type="component" value="Unassembled WGS sequence"/>
</dbReference>
<reference evidence="11" key="2">
    <citation type="submission" date="2016-11" db="EMBL/GenBank/DDBJ databases">
        <authorList>
            <person name="Jaros S."/>
            <person name="Januszkiewicz K."/>
            <person name="Wedrychowicz H."/>
        </authorList>
    </citation>
    <scope>NUCLEOTIDE SEQUENCE [LARGE SCALE GENOMIC DNA]</scope>
    <source>
        <strain evidence="11">DSM 27989</strain>
    </source>
</reference>
<dbReference type="EMBL" id="FRBH01000002">
    <property type="protein sequence ID" value="SHK63242.1"/>
    <property type="molecule type" value="Genomic_DNA"/>
</dbReference>
<organism evidence="11 12">
    <name type="scientific">Chishuiella changwenlii</name>
    <dbReference type="NCBI Taxonomy" id="1434701"/>
    <lineage>
        <taxon>Bacteria</taxon>
        <taxon>Pseudomonadati</taxon>
        <taxon>Bacteroidota</taxon>
        <taxon>Flavobacteriia</taxon>
        <taxon>Flavobacteriales</taxon>
        <taxon>Weeksellaceae</taxon>
        <taxon>Chishuiella</taxon>
    </lineage>
</organism>
<keyword evidence="13" id="KW-1185">Reference proteome</keyword>
<dbReference type="InterPro" id="IPR001173">
    <property type="entry name" value="Glyco_trans_2-like"/>
</dbReference>
<evidence type="ECO:0000256" key="2">
    <source>
        <dbReference type="ARBA" id="ARBA00022676"/>
    </source>
</evidence>
<feature type="transmembrane region" description="Helical" evidence="8">
    <location>
        <begin position="276"/>
        <end position="302"/>
    </location>
</feature>
<evidence type="ECO:0000313" key="13">
    <source>
        <dbReference type="Proteomes" id="UP000650994"/>
    </source>
</evidence>
<feature type="transmembrane region" description="Helical" evidence="8">
    <location>
        <begin position="235"/>
        <end position="256"/>
    </location>
</feature>
<dbReference type="Proteomes" id="UP000650994">
    <property type="component" value="Unassembled WGS sequence"/>
</dbReference>
<keyword evidence="6 8" id="KW-1133">Transmembrane helix</keyword>
<proteinExistence type="predicted"/>
<keyword evidence="5" id="KW-0448">Lipopolysaccharide biosynthesis</keyword>
<evidence type="ECO:0000256" key="4">
    <source>
        <dbReference type="ARBA" id="ARBA00022692"/>
    </source>
</evidence>
<dbReference type="InterPro" id="IPR029044">
    <property type="entry name" value="Nucleotide-diphossugar_trans"/>
</dbReference>
<dbReference type="PANTHER" id="PTHR48090:SF3">
    <property type="entry name" value="UNDECAPRENYL-PHOSPHATE 4-DEOXY-4-FORMAMIDO-L-ARABINOSE TRANSFERASE"/>
    <property type="match status" value="1"/>
</dbReference>
<reference evidence="12" key="3">
    <citation type="submission" date="2016-11" db="EMBL/GenBank/DDBJ databases">
        <authorList>
            <person name="Varghese N."/>
            <person name="Submissions S."/>
        </authorList>
    </citation>
    <scope>NUCLEOTIDE SEQUENCE [LARGE SCALE GENOMIC DNA]</scope>
    <source>
        <strain evidence="12">DSM 27989</strain>
    </source>
</reference>
<dbReference type="RefSeq" id="WP_072929556.1">
    <property type="nucleotide sequence ID" value="NZ_BMFL01000021.1"/>
</dbReference>
<evidence type="ECO:0000256" key="6">
    <source>
        <dbReference type="ARBA" id="ARBA00022989"/>
    </source>
</evidence>
<evidence type="ECO:0000313" key="10">
    <source>
        <dbReference type="EMBL" id="GGF08731.1"/>
    </source>
</evidence>
<dbReference type="InterPro" id="IPR050256">
    <property type="entry name" value="Glycosyltransferase_2"/>
</dbReference>
<reference evidence="10" key="5">
    <citation type="submission" date="2024-05" db="EMBL/GenBank/DDBJ databases">
        <authorList>
            <person name="Sun Q."/>
            <person name="Zhou Y."/>
        </authorList>
    </citation>
    <scope>NUCLEOTIDE SEQUENCE</scope>
    <source>
        <strain evidence="10">CGMCC 1.12707</strain>
    </source>
</reference>
<dbReference type="OrthoDB" id="9807778at2"/>
<evidence type="ECO:0000256" key="1">
    <source>
        <dbReference type="ARBA" id="ARBA00022475"/>
    </source>
</evidence>
<evidence type="ECO:0000313" key="12">
    <source>
        <dbReference type="Proteomes" id="UP000184120"/>
    </source>
</evidence>
<evidence type="ECO:0000256" key="8">
    <source>
        <dbReference type="SAM" id="Phobius"/>
    </source>
</evidence>
<sequence length="320" mass="36794">MDISVVVPLLNEQDSLEELFYRIKKVCEQNDFSFEVIFVDDGSTDDSWQIIEYIGNFNPEVKGIKFRKNYGKSPALSAAFKQVKGDVVITMDADLQDFPEEIPSLYNMLKNKKADIISGWKENRQDNRLTKNLPSKLFNGVARKTSGVKLHDFNCGLKAYRWEVTQNIELYGDMHRYIPVLAKNAGYSRIYEKKVKHQARKYGVSKFGANRFVNGFLDLITLFFASRFGNKPMHIFGLLGTLMFILGFMSSFYIGIEKLVKVYVTNSPARLIADNPYFYISLVFMILGTQLFLAGFLGELIVRNNQEKQLYLVQKELNLN</sequence>
<keyword evidence="2" id="KW-0328">Glycosyltransferase</keyword>
<protein>
    <submittedName>
        <fullName evidence="10">Glycosyl transferase family 2</fullName>
    </submittedName>
    <submittedName>
        <fullName evidence="11">Glycosyltransferase involved in cell wall bisynthesis</fullName>
    </submittedName>
</protein>
<dbReference type="SUPFAM" id="SSF53448">
    <property type="entry name" value="Nucleotide-diphospho-sugar transferases"/>
    <property type="match status" value="1"/>
</dbReference>
<evidence type="ECO:0000256" key="3">
    <source>
        <dbReference type="ARBA" id="ARBA00022679"/>
    </source>
</evidence>
<keyword evidence="1" id="KW-1003">Cell membrane</keyword>
<dbReference type="Gene3D" id="3.90.550.10">
    <property type="entry name" value="Spore Coat Polysaccharide Biosynthesis Protein SpsA, Chain A"/>
    <property type="match status" value="1"/>
</dbReference>
<evidence type="ECO:0000256" key="5">
    <source>
        <dbReference type="ARBA" id="ARBA00022985"/>
    </source>
</evidence>
<accession>A0A1M6U1S7</accession>
<keyword evidence="7 8" id="KW-0472">Membrane</keyword>
<dbReference type="EMBL" id="BMFL01000021">
    <property type="protein sequence ID" value="GGF08731.1"/>
    <property type="molecule type" value="Genomic_DNA"/>
</dbReference>
<reference evidence="10" key="1">
    <citation type="journal article" date="2014" name="Int. J. Syst. Evol. Microbiol.">
        <title>Complete genome of a new Firmicutes species belonging to the dominant human colonic microbiota ('Ruminococcus bicirculans') reveals two chromosomes and a selective capacity to utilize plant glucans.</title>
        <authorList>
            <consortium name="NISC Comparative Sequencing Program"/>
            <person name="Wegmann U."/>
            <person name="Louis P."/>
            <person name="Goesmann A."/>
            <person name="Henrissat B."/>
            <person name="Duncan S.H."/>
            <person name="Flint H.J."/>
        </authorList>
    </citation>
    <scope>NUCLEOTIDE SEQUENCE</scope>
    <source>
        <strain evidence="10">CGMCC 1.12707</strain>
    </source>
</reference>
<evidence type="ECO:0000256" key="7">
    <source>
        <dbReference type="ARBA" id="ARBA00023136"/>
    </source>
</evidence>
<name>A0A1M6U1S7_9FLAO</name>
<keyword evidence="3 11" id="KW-0808">Transferase</keyword>
<dbReference type="GO" id="GO:0005886">
    <property type="term" value="C:plasma membrane"/>
    <property type="evidence" value="ECO:0007669"/>
    <property type="project" value="TreeGrafter"/>
</dbReference>
<feature type="domain" description="Glycosyltransferase 2-like" evidence="9">
    <location>
        <begin position="4"/>
        <end position="165"/>
    </location>
</feature>
<dbReference type="AlphaFoldDB" id="A0A1M6U1S7"/>
<gene>
    <name evidence="10" type="ORF">GCM10010984_27320</name>
    <name evidence="11" type="ORF">SAMN05443634_102177</name>
</gene>
<dbReference type="GO" id="GO:0009103">
    <property type="term" value="P:lipopolysaccharide biosynthetic process"/>
    <property type="evidence" value="ECO:0007669"/>
    <property type="project" value="UniProtKB-KW"/>
</dbReference>
<dbReference type="Pfam" id="PF00535">
    <property type="entry name" value="Glycos_transf_2"/>
    <property type="match status" value="1"/>
</dbReference>